<dbReference type="PANTHER" id="PTHR43582">
    <property type="entry name" value="LINEARMYCIN RESISTANCE ATP-BINDING PROTEIN LNRL"/>
    <property type="match status" value="1"/>
</dbReference>
<keyword evidence="2 4" id="KW-0067">ATP-binding</keyword>
<dbReference type="PANTHER" id="PTHR43582:SF2">
    <property type="entry name" value="LINEARMYCIN RESISTANCE ATP-BINDING PROTEIN LNRL"/>
    <property type="match status" value="1"/>
</dbReference>
<dbReference type="SMART" id="SM00382">
    <property type="entry name" value="AAA"/>
    <property type="match status" value="1"/>
</dbReference>
<proteinExistence type="predicted"/>
<dbReference type="InterPro" id="IPR027417">
    <property type="entry name" value="P-loop_NTPase"/>
</dbReference>
<gene>
    <name evidence="4" type="ORF">B9T62_28025</name>
</gene>
<organism evidence="4 5">
    <name type="scientific">Paenibacillus donghaensis</name>
    <dbReference type="NCBI Taxonomy" id="414771"/>
    <lineage>
        <taxon>Bacteria</taxon>
        <taxon>Bacillati</taxon>
        <taxon>Bacillota</taxon>
        <taxon>Bacilli</taxon>
        <taxon>Bacillales</taxon>
        <taxon>Paenibacillaceae</taxon>
        <taxon>Paenibacillus</taxon>
    </lineage>
</organism>
<evidence type="ECO:0000256" key="2">
    <source>
        <dbReference type="ARBA" id="ARBA00022840"/>
    </source>
</evidence>
<feature type="domain" description="ABC transporter" evidence="3">
    <location>
        <begin position="13"/>
        <end position="243"/>
    </location>
</feature>
<accession>A0A2Z2KTS7</accession>
<dbReference type="InterPro" id="IPR017871">
    <property type="entry name" value="ABC_transporter-like_CS"/>
</dbReference>
<keyword evidence="5" id="KW-1185">Reference proteome</keyword>
<dbReference type="GO" id="GO:0016887">
    <property type="term" value="F:ATP hydrolysis activity"/>
    <property type="evidence" value="ECO:0007669"/>
    <property type="project" value="InterPro"/>
</dbReference>
<protein>
    <submittedName>
        <fullName evidence="4">Export ABC transporter ATP-binding protein</fullName>
    </submittedName>
</protein>
<sequence length="320" mass="36114">MTTCIIEDVRMIIEVSDVVKKYNKLDVLKGVNLSIREGEIFGLLGPNGAGKSTLMNTILGLLRFNSGSVKILGKDFSTHATEIKRKIGYVPQEIAIFETLNAIDNVTYWGRLYGLRGNELAQMVKKALEFTGLWDRRKSKVSTFSGGMKRRLNIACAIVHKPRVLFMDEPTVGVDPQSRNHILESIRIMNKEGTTVIYTTHYMEEIEAICDRVAIMDFGQIIALGTIDELIADHIHEQCLRLELTANTAEAVKVIESFDGVLSFSVNKEILEIKLDKDDSCIPRILEQLIKQHFNIKFMAVEKPDLETVFLQLTGKKLRD</sequence>
<dbReference type="KEGG" id="pdh:B9T62_28025"/>
<dbReference type="GO" id="GO:0005524">
    <property type="term" value="F:ATP binding"/>
    <property type="evidence" value="ECO:0007669"/>
    <property type="project" value="UniProtKB-KW"/>
</dbReference>
<dbReference type="AlphaFoldDB" id="A0A2Z2KTS7"/>
<dbReference type="SUPFAM" id="SSF52540">
    <property type="entry name" value="P-loop containing nucleoside triphosphate hydrolases"/>
    <property type="match status" value="1"/>
</dbReference>
<evidence type="ECO:0000259" key="3">
    <source>
        <dbReference type="PROSITE" id="PS50893"/>
    </source>
</evidence>
<dbReference type="OrthoDB" id="9804819at2"/>
<dbReference type="EMBL" id="CP021780">
    <property type="protein sequence ID" value="ASA24271.1"/>
    <property type="molecule type" value="Genomic_DNA"/>
</dbReference>
<dbReference type="Gene3D" id="3.40.50.300">
    <property type="entry name" value="P-loop containing nucleotide triphosphate hydrolases"/>
    <property type="match status" value="1"/>
</dbReference>
<name>A0A2Z2KTS7_9BACL</name>
<dbReference type="Proteomes" id="UP000249890">
    <property type="component" value="Chromosome"/>
</dbReference>
<dbReference type="PROSITE" id="PS00211">
    <property type="entry name" value="ABC_TRANSPORTER_1"/>
    <property type="match status" value="1"/>
</dbReference>
<keyword evidence="1" id="KW-0547">Nucleotide-binding</keyword>
<dbReference type="PROSITE" id="PS50893">
    <property type="entry name" value="ABC_TRANSPORTER_2"/>
    <property type="match status" value="1"/>
</dbReference>
<evidence type="ECO:0000313" key="4">
    <source>
        <dbReference type="EMBL" id="ASA24271.1"/>
    </source>
</evidence>
<dbReference type="InterPro" id="IPR003593">
    <property type="entry name" value="AAA+_ATPase"/>
</dbReference>
<dbReference type="Pfam" id="PF00005">
    <property type="entry name" value="ABC_tran"/>
    <property type="match status" value="1"/>
</dbReference>
<dbReference type="InterPro" id="IPR003439">
    <property type="entry name" value="ABC_transporter-like_ATP-bd"/>
</dbReference>
<evidence type="ECO:0000256" key="1">
    <source>
        <dbReference type="ARBA" id="ARBA00022741"/>
    </source>
</evidence>
<evidence type="ECO:0000313" key="5">
    <source>
        <dbReference type="Proteomes" id="UP000249890"/>
    </source>
</evidence>
<reference evidence="4 5" key="1">
    <citation type="submission" date="2017-06" db="EMBL/GenBank/DDBJ databases">
        <title>Complete genome sequence of Paenibacillus donghaensis KCTC 13049T isolated from East Sea sediment, South Korea.</title>
        <authorList>
            <person name="Jung B.K."/>
            <person name="Hong S.-J."/>
            <person name="Shin J.-H."/>
        </authorList>
    </citation>
    <scope>NUCLEOTIDE SEQUENCE [LARGE SCALE GENOMIC DNA]</scope>
    <source>
        <strain evidence="4 5">KCTC 13049</strain>
    </source>
</reference>